<name>A0A6A5S1J6_9PLEO</name>
<sequence>MTGQQAVAAGKNAERITEDDRLSGGELKAHKVDVGVGSHGLSGFTVVGIWSSRSLWAGGRI</sequence>
<accession>A0A6A5S1J6</accession>
<dbReference type="GeneID" id="54348580"/>
<feature type="region of interest" description="Disordered" evidence="1">
    <location>
        <begin position="1"/>
        <end position="22"/>
    </location>
</feature>
<reference evidence="2" key="1">
    <citation type="journal article" date="2020" name="Stud. Mycol.">
        <title>101 Dothideomycetes genomes: a test case for predicting lifestyles and emergence of pathogens.</title>
        <authorList>
            <person name="Haridas S."/>
            <person name="Albert R."/>
            <person name="Binder M."/>
            <person name="Bloem J."/>
            <person name="Labutti K."/>
            <person name="Salamov A."/>
            <person name="Andreopoulos B."/>
            <person name="Baker S."/>
            <person name="Barry K."/>
            <person name="Bills G."/>
            <person name="Bluhm B."/>
            <person name="Cannon C."/>
            <person name="Castanera R."/>
            <person name="Culley D."/>
            <person name="Daum C."/>
            <person name="Ezra D."/>
            <person name="Gonzalez J."/>
            <person name="Henrissat B."/>
            <person name="Kuo A."/>
            <person name="Liang C."/>
            <person name="Lipzen A."/>
            <person name="Lutzoni F."/>
            <person name="Magnuson J."/>
            <person name="Mondo S."/>
            <person name="Nolan M."/>
            <person name="Ohm R."/>
            <person name="Pangilinan J."/>
            <person name="Park H.-J."/>
            <person name="Ramirez L."/>
            <person name="Alfaro M."/>
            <person name="Sun H."/>
            <person name="Tritt A."/>
            <person name="Yoshinaga Y."/>
            <person name="Zwiers L.-H."/>
            <person name="Turgeon B."/>
            <person name="Goodwin S."/>
            <person name="Spatafora J."/>
            <person name="Crous P."/>
            <person name="Grigoriev I."/>
        </authorList>
    </citation>
    <scope>NUCLEOTIDE SEQUENCE</scope>
    <source>
        <strain evidence="2">CBS 183.55</strain>
    </source>
</reference>
<evidence type="ECO:0000256" key="1">
    <source>
        <dbReference type="SAM" id="MobiDB-lite"/>
    </source>
</evidence>
<proteinExistence type="predicted"/>
<keyword evidence="3" id="KW-1185">Reference proteome</keyword>
<feature type="compositionally biased region" description="Basic and acidic residues" evidence="1">
    <location>
        <begin position="12"/>
        <end position="22"/>
    </location>
</feature>
<dbReference type="Proteomes" id="UP000800082">
    <property type="component" value="Unassembled WGS sequence"/>
</dbReference>
<evidence type="ECO:0000313" key="2">
    <source>
        <dbReference type="EMBL" id="KAF1933659.1"/>
    </source>
</evidence>
<evidence type="ECO:0000313" key="3">
    <source>
        <dbReference type="Proteomes" id="UP000800082"/>
    </source>
</evidence>
<organism evidence="2 3">
    <name type="scientific">Didymella exigua CBS 183.55</name>
    <dbReference type="NCBI Taxonomy" id="1150837"/>
    <lineage>
        <taxon>Eukaryota</taxon>
        <taxon>Fungi</taxon>
        <taxon>Dikarya</taxon>
        <taxon>Ascomycota</taxon>
        <taxon>Pezizomycotina</taxon>
        <taxon>Dothideomycetes</taxon>
        <taxon>Pleosporomycetidae</taxon>
        <taxon>Pleosporales</taxon>
        <taxon>Pleosporineae</taxon>
        <taxon>Didymellaceae</taxon>
        <taxon>Didymella</taxon>
    </lineage>
</organism>
<protein>
    <submittedName>
        <fullName evidence="2">Uncharacterized protein</fullName>
    </submittedName>
</protein>
<dbReference type="AlphaFoldDB" id="A0A6A5S1J6"/>
<dbReference type="RefSeq" id="XP_033453907.1">
    <property type="nucleotide sequence ID" value="XM_033590912.1"/>
</dbReference>
<dbReference type="EMBL" id="ML978957">
    <property type="protein sequence ID" value="KAF1933659.1"/>
    <property type="molecule type" value="Genomic_DNA"/>
</dbReference>
<gene>
    <name evidence="2" type="ORF">M421DRAFT_416004</name>
</gene>